<dbReference type="RefSeq" id="WP_229161667.1">
    <property type="nucleotide sequence ID" value="NZ_JAJEWP010000004.1"/>
</dbReference>
<protein>
    <submittedName>
        <fullName evidence="1">Glycosyltransferase</fullName>
    </submittedName>
</protein>
<dbReference type="SUPFAM" id="SSF53448">
    <property type="entry name" value="Nucleotide-diphospho-sugar transferases"/>
    <property type="match status" value="1"/>
</dbReference>
<organism evidence="1 2">
    <name type="scientific">Fluctibacter halophilus</name>
    <dbReference type="NCBI Taxonomy" id="226011"/>
    <lineage>
        <taxon>Bacteria</taxon>
        <taxon>Pseudomonadati</taxon>
        <taxon>Pseudomonadota</taxon>
        <taxon>Gammaproteobacteria</taxon>
        <taxon>Alteromonadales</taxon>
        <taxon>Alteromonadaceae</taxon>
        <taxon>Fluctibacter</taxon>
    </lineage>
</organism>
<gene>
    <name evidence="1" type="ORF">LJ739_13315</name>
</gene>
<dbReference type="SUPFAM" id="SSF53756">
    <property type="entry name" value="UDP-Glycosyltransferase/glycogen phosphorylase"/>
    <property type="match status" value="1"/>
</dbReference>
<dbReference type="Proteomes" id="UP001520878">
    <property type="component" value="Unassembled WGS sequence"/>
</dbReference>
<dbReference type="InterPro" id="IPR029044">
    <property type="entry name" value="Nucleotide-diphossugar_trans"/>
</dbReference>
<name>A0ABS8GAX7_9ALTE</name>
<accession>A0ABS8GAX7</accession>
<dbReference type="Pfam" id="PF13692">
    <property type="entry name" value="Glyco_trans_1_4"/>
    <property type="match status" value="1"/>
</dbReference>
<dbReference type="EMBL" id="JAJEWP010000004">
    <property type="protein sequence ID" value="MCC2617226.1"/>
    <property type="molecule type" value="Genomic_DNA"/>
</dbReference>
<dbReference type="CDD" id="cd03801">
    <property type="entry name" value="GT4_PimA-like"/>
    <property type="match status" value="1"/>
</dbReference>
<proteinExistence type="predicted"/>
<dbReference type="Gene3D" id="3.40.50.2000">
    <property type="entry name" value="Glycogen Phosphorylase B"/>
    <property type="match status" value="1"/>
</dbReference>
<dbReference type="PANTHER" id="PTHR46656">
    <property type="entry name" value="PUTATIVE-RELATED"/>
    <property type="match status" value="1"/>
</dbReference>
<dbReference type="PANTHER" id="PTHR46656:SF3">
    <property type="entry name" value="PUTATIVE-RELATED"/>
    <property type="match status" value="1"/>
</dbReference>
<dbReference type="Gene3D" id="3.90.550.10">
    <property type="entry name" value="Spore Coat Polysaccharide Biosynthesis Protein SpsA, Chain A"/>
    <property type="match status" value="1"/>
</dbReference>
<reference evidence="1 2" key="1">
    <citation type="submission" date="2021-10" db="EMBL/GenBank/DDBJ databases">
        <title>Draft genome of Aestuariibacter halophilus JC2043.</title>
        <authorList>
            <person name="Emsley S.A."/>
            <person name="Pfannmuller K.M."/>
            <person name="Ushijima B."/>
            <person name="Saw J.H."/>
            <person name="Videau P."/>
        </authorList>
    </citation>
    <scope>NUCLEOTIDE SEQUENCE [LARGE SCALE GENOMIC DNA]</scope>
    <source>
        <strain evidence="1 2">JC2043</strain>
    </source>
</reference>
<evidence type="ECO:0000313" key="1">
    <source>
        <dbReference type="EMBL" id="MCC2617226.1"/>
    </source>
</evidence>
<keyword evidence="2" id="KW-1185">Reference proteome</keyword>
<sequence>MKVCIFTIVSNNYLHYANTLFESVREHCPQADLVLGLCDKKTEKTFCPEAEIIEMCDLPIEDIGRFIYQYSILELNTAIKPYVIEELMKRGYDAVIYLDPDIKVFGTLDPMLALLQEHNVLLTPHLTNLLDDGKLPDELGILQAGSYNLGYIGLANNTETMKLVKWWQRKLYKECVVDISRGLFVDQKWMDMVPSLFDGVYICRDEGWNVAYWNLNHRDVVEKQNEFFVNGQPLMFFHFSGYSIEAKTLSKHQNRFAKADKGPALVKLCEIYNECLLKHGIDEFKSIPYAFSQFADGTNVPDASRRLIKDDPAFDAIDFFDPKDCQKVHDFLNQCVGGRSSNAIGISRLAHALWSSRDDLKNAFPDVLGADSTSFVEWLCHAAPKEANFADVYIEGMRKDLETWRDKNASQNTDYNSSLFSGLIRFAWSHRQLLPLSLRLKLGAGVANWAFKKAYSAPQQALHVEGAEYGLNLIGYVHAESGVGEAARSSIRGINSAQIPHCIVDYRVGNISRMGEVVDGNLVDEMLYGVNLIHVNADQSKIVRESLGENKFSDKYNIGYWYWELPEFPEMFDFAFDQVDEIWVATTYTQHALEQKTSKPVRLIRPNVSVDIDSDIDLSAFSLPNEAFTFFHMSDVLSMHQRKNPLGVINAFTRAFQGKPEENVRLLLKISNLERQPELQKAVRAAIAKDTRIELIEGYLDRPTLNAILFNIDCYVSLHRAEGFGLPIAEAMCLGKPVIATMWSGNADFMTEANSLPIKFELTTLETTIGPYEKGQVWAEPCLDDAADKMINIANNRAIANALGEQAAKDIAEQYSPKASGEAIKARLNEILGQ</sequence>
<evidence type="ECO:0000313" key="2">
    <source>
        <dbReference type="Proteomes" id="UP001520878"/>
    </source>
</evidence>
<comment type="caution">
    <text evidence="1">The sequence shown here is derived from an EMBL/GenBank/DDBJ whole genome shotgun (WGS) entry which is preliminary data.</text>
</comment>